<dbReference type="EMBL" id="BARS01053643">
    <property type="protein sequence ID" value="GAG52821.1"/>
    <property type="molecule type" value="Genomic_DNA"/>
</dbReference>
<comment type="caution">
    <text evidence="1">The sequence shown here is derived from an EMBL/GenBank/DDBJ whole genome shotgun (WGS) entry which is preliminary data.</text>
</comment>
<sequence>MGDGVVTDQGQLARLGHVIRARVTQIMNLLNLAPDIQEAILFLPRVERGRDSVTERELREVVGVVVWIVQRQMLRRLDPSP</sequence>
<name>X0ZXQ2_9ZZZZ</name>
<organism evidence="1">
    <name type="scientific">marine sediment metagenome</name>
    <dbReference type="NCBI Taxonomy" id="412755"/>
    <lineage>
        <taxon>unclassified sequences</taxon>
        <taxon>metagenomes</taxon>
        <taxon>ecological metagenomes</taxon>
    </lineage>
</organism>
<proteinExistence type="predicted"/>
<protein>
    <submittedName>
        <fullName evidence="1">Uncharacterized protein</fullName>
    </submittedName>
</protein>
<gene>
    <name evidence="1" type="ORF">S01H1_79556</name>
</gene>
<reference evidence="1" key="1">
    <citation type="journal article" date="2014" name="Front. Microbiol.">
        <title>High frequency of phylogenetically diverse reductive dehalogenase-homologous genes in deep subseafloor sedimentary metagenomes.</title>
        <authorList>
            <person name="Kawai M."/>
            <person name="Futagami T."/>
            <person name="Toyoda A."/>
            <person name="Takaki Y."/>
            <person name="Nishi S."/>
            <person name="Hori S."/>
            <person name="Arai W."/>
            <person name="Tsubouchi T."/>
            <person name="Morono Y."/>
            <person name="Uchiyama I."/>
            <person name="Ito T."/>
            <person name="Fujiyama A."/>
            <person name="Inagaki F."/>
            <person name="Takami H."/>
        </authorList>
    </citation>
    <scope>NUCLEOTIDE SEQUENCE</scope>
    <source>
        <strain evidence="1">Expedition CK06-06</strain>
    </source>
</reference>
<evidence type="ECO:0000313" key="1">
    <source>
        <dbReference type="EMBL" id="GAG52821.1"/>
    </source>
</evidence>
<dbReference type="AlphaFoldDB" id="X0ZXQ2"/>
<accession>X0ZXQ2</accession>